<dbReference type="Proteomes" id="UP000036923">
    <property type="component" value="Unassembled WGS sequence"/>
</dbReference>
<gene>
    <name evidence="4" type="ORF">Bccel_5491</name>
</gene>
<dbReference type="GO" id="GO:0003677">
    <property type="term" value="F:DNA binding"/>
    <property type="evidence" value="ECO:0007669"/>
    <property type="project" value="UniProtKB-UniRule"/>
</dbReference>
<dbReference type="PANTHER" id="PTHR43479">
    <property type="entry name" value="ACREF/ENVCD OPERON REPRESSOR-RELATED"/>
    <property type="match status" value="1"/>
</dbReference>
<dbReference type="OrthoDB" id="9810250at2"/>
<keyword evidence="5" id="KW-1185">Reference proteome</keyword>
<dbReference type="SUPFAM" id="SSF46689">
    <property type="entry name" value="Homeodomain-like"/>
    <property type="match status" value="1"/>
</dbReference>
<dbReference type="AlphaFoldDB" id="A0A0L6JWW7"/>
<dbReference type="PROSITE" id="PS50977">
    <property type="entry name" value="HTH_TETR_2"/>
    <property type="match status" value="1"/>
</dbReference>
<evidence type="ECO:0000256" key="2">
    <source>
        <dbReference type="PROSITE-ProRule" id="PRU00335"/>
    </source>
</evidence>
<accession>A0A0L6JWW7</accession>
<reference evidence="5" key="1">
    <citation type="submission" date="2015-07" db="EMBL/GenBank/DDBJ databases">
        <title>Near-Complete Genome Sequence of the Cellulolytic Bacterium Bacteroides (Pseudobacteroides) cellulosolvens ATCC 35603.</title>
        <authorList>
            <person name="Dassa B."/>
            <person name="Utturkar S.M."/>
            <person name="Klingeman D.M."/>
            <person name="Hurt R.A."/>
            <person name="Keller M."/>
            <person name="Xu J."/>
            <person name="Reddy Y.H.K."/>
            <person name="Borovok I."/>
            <person name="Grinberg I.R."/>
            <person name="Lamed R."/>
            <person name="Zhivin O."/>
            <person name="Bayer E.A."/>
            <person name="Brown S.D."/>
        </authorList>
    </citation>
    <scope>NUCLEOTIDE SEQUENCE [LARGE SCALE GENOMIC DNA]</scope>
    <source>
        <strain evidence="5">DSM 2933</strain>
    </source>
</reference>
<dbReference type="InterPro" id="IPR050624">
    <property type="entry name" value="HTH-type_Tx_Regulator"/>
</dbReference>
<evidence type="ECO:0000313" key="4">
    <source>
        <dbReference type="EMBL" id="KNY30214.1"/>
    </source>
</evidence>
<proteinExistence type="predicted"/>
<keyword evidence="1 2" id="KW-0238">DNA-binding</keyword>
<dbReference type="InterPro" id="IPR039532">
    <property type="entry name" value="TetR_C_Firmicutes"/>
</dbReference>
<feature type="DNA-binding region" description="H-T-H motif" evidence="2">
    <location>
        <begin position="34"/>
        <end position="53"/>
    </location>
</feature>
<dbReference type="Pfam" id="PF14278">
    <property type="entry name" value="TetR_C_8"/>
    <property type="match status" value="1"/>
</dbReference>
<dbReference type="PATRIC" id="fig|398512.5.peg.5763"/>
<name>A0A0L6JWW7_9FIRM</name>
<comment type="caution">
    <text evidence="4">The sequence shown here is derived from an EMBL/GenBank/DDBJ whole genome shotgun (WGS) entry which is preliminary data.</text>
</comment>
<evidence type="ECO:0000259" key="3">
    <source>
        <dbReference type="PROSITE" id="PS50977"/>
    </source>
</evidence>
<evidence type="ECO:0000256" key="1">
    <source>
        <dbReference type="ARBA" id="ARBA00023125"/>
    </source>
</evidence>
<sequence length="182" mass="21508">MTEQNVDRRIRRTKKMLLQSLTKLMSEKKINNITVKELTDLADVNRSTFYLYYKDIFDMVEQIETEMLTDFISTAEKFFKEPTIYDNLISFFTYLFEFVQHNAELCKILLGPDGDYTFIQKLKHTIKQSLLPVDDTLSKLHYQRPYMLSGCIGVIQQWLEDDMKVSPKELAVIVTEMIPKRN</sequence>
<dbReference type="Gene3D" id="1.10.357.10">
    <property type="entry name" value="Tetracycline Repressor, domain 2"/>
    <property type="match status" value="1"/>
</dbReference>
<dbReference type="RefSeq" id="WP_036944908.1">
    <property type="nucleotide sequence ID" value="NZ_JQKC01000038.1"/>
</dbReference>
<dbReference type="EMBL" id="LGTC01000001">
    <property type="protein sequence ID" value="KNY30214.1"/>
    <property type="molecule type" value="Genomic_DNA"/>
</dbReference>
<dbReference type="InterPro" id="IPR001647">
    <property type="entry name" value="HTH_TetR"/>
</dbReference>
<dbReference type="PANTHER" id="PTHR43479:SF7">
    <property type="entry name" value="TETR-FAMILY TRANSCRIPTIONAL REGULATOR"/>
    <property type="match status" value="1"/>
</dbReference>
<feature type="domain" description="HTH tetR-type" evidence="3">
    <location>
        <begin position="11"/>
        <end position="71"/>
    </location>
</feature>
<dbReference type="eggNOG" id="COG1309">
    <property type="taxonomic scope" value="Bacteria"/>
</dbReference>
<dbReference type="InterPro" id="IPR009057">
    <property type="entry name" value="Homeodomain-like_sf"/>
</dbReference>
<evidence type="ECO:0000313" key="5">
    <source>
        <dbReference type="Proteomes" id="UP000036923"/>
    </source>
</evidence>
<dbReference type="STRING" id="398512.Bccel_5491"/>
<protein>
    <submittedName>
        <fullName evidence="4">Putative transcriptional regulator, TetR family</fullName>
    </submittedName>
</protein>
<organism evidence="4 5">
    <name type="scientific">Pseudobacteroides cellulosolvens ATCC 35603 = DSM 2933</name>
    <dbReference type="NCBI Taxonomy" id="398512"/>
    <lineage>
        <taxon>Bacteria</taxon>
        <taxon>Bacillati</taxon>
        <taxon>Bacillota</taxon>
        <taxon>Clostridia</taxon>
        <taxon>Eubacteriales</taxon>
        <taxon>Oscillospiraceae</taxon>
        <taxon>Pseudobacteroides</taxon>
    </lineage>
</organism>